<evidence type="ECO:0008006" key="3">
    <source>
        <dbReference type="Google" id="ProtNLM"/>
    </source>
</evidence>
<comment type="caution">
    <text evidence="1">The sequence shown here is derived from an EMBL/GenBank/DDBJ whole genome shotgun (WGS) entry which is preliminary data.</text>
</comment>
<organism evidence="1 2">
    <name type="scientific">Methylopila henanensis</name>
    <dbReference type="NCBI Taxonomy" id="873516"/>
    <lineage>
        <taxon>Bacteria</taxon>
        <taxon>Pseudomonadati</taxon>
        <taxon>Pseudomonadota</taxon>
        <taxon>Alphaproteobacteria</taxon>
        <taxon>Hyphomicrobiales</taxon>
        <taxon>Methylopilaceae</taxon>
        <taxon>Methylopila</taxon>
    </lineage>
</organism>
<keyword evidence="2" id="KW-1185">Reference proteome</keyword>
<dbReference type="RefSeq" id="WP_378800519.1">
    <property type="nucleotide sequence ID" value="NZ_JBHUER010000010.1"/>
</dbReference>
<reference evidence="2" key="1">
    <citation type="journal article" date="2019" name="Int. J. Syst. Evol. Microbiol.">
        <title>The Global Catalogue of Microorganisms (GCM) 10K type strain sequencing project: providing services to taxonomists for standard genome sequencing and annotation.</title>
        <authorList>
            <consortium name="The Broad Institute Genomics Platform"/>
            <consortium name="The Broad Institute Genome Sequencing Center for Infectious Disease"/>
            <person name="Wu L."/>
            <person name="Ma J."/>
        </authorList>
    </citation>
    <scope>NUCLEOTIDE SEQUENCE [LARGE SCALE GENOMIC DNA]</scope>
    <source>
        <strain evidence="2">KCTC 23707</strain>
    </source>
</reference>
<name>A0ABW4KAQ1_9HYPH</name>
<accession>A0ABW4KAQ1</accession>
<proteinExistence type="predicted"/>
<protein>
    <recommendedName>
        <fullName evidence="3">GNAT family N-acetyltransferase</fullName>
    </recommendedName>
</protein>
<gene>
    <name evidence="1" type="ORF">ACFSCV_15755</name>
</gene>
<dbReference type="Proteomes" id="UP001597308">
    <property type="component" value="Unassembled WGS sequence"/>
</dbReference>
<evidence type="ECO:0000313" key="2">
    <source>
        <dbReference type="Proteomes" id="UP001597308"/>
    </source>
</evidence>
<dbReference type="EMBL" id="JBHUER010000010">
    <property type="protein sequence ID" value="MFD1704463.1"/>
    <property type="molecule type" value="Genomic_DNA"/>
</dbReference>
<evidence type="ECO:0000313" key="1">
    <source>
        <dbReference type="EMBL" id="MFD1704463.1"/>
    </source>
</evidence>
<sequence>MAVSPQDVRRAYRVDETPGDLAALMLAVFDRLDAEDREASDE</sequence>